<dbReference type="Gene3D" id="2.130.10.10">
    <property type="entry name" value="YVTN repeat-like/Quinoprotein amine dehydrogenase"/>
    <property type="match status" value="2"/>
</dbReference>
<evidence type="ECO:0000313" key="2">
    <source>
        <dbReference type="EMBL" id="WNM57399.1"/>
    </source>
</evidence>
<dbReference type="EMBL" id="CP116967">
    <property type="protein sequence ID" value="WNM57399.1"/>
    <property type="molecule type" value="Genomic_DNA"/>
</dbReference>
<gene>
    <name evidence="2" type="ORF">PP769_15710</name>
</gene>
<name>A0AA96G8K6_9BACT</name>
<dbReference type="GO" id="GO:0010411">
    <property type="term" value="P:xyloglucan metabolic process"/>
    <property type="evidence" value="ECO:0007669"/>
    <property type="project" value="TreeGrafter"/>
</dbReference>
<dbReference type="AlphaFoldDB" id="A0AA96G8K6"/>
<feature type="transmembrane region" description="Helical" evidence="1">
    <location>
        <begin position="21"/>
        <end position="40"/>
    </location>
</feature>
<dbReference type="Proteomes" id="UP001302719">
    <property type="component" value="Chromosome"/>
</dbReference>
<keyword evidence="1" id="KW-0472">Membrane</keyword>
<proteinExistence type="predicted"/>
<organism evidence="2 3">
    <name type="scientific">Candidatus Nitrospira allomarina</name>
    <dbReference type="NCBI Taxonomy" id="3020900"/>
    <lineage>
        <taxon>Bacteria</taxon>
        <taxon>Pseudomonadati</taxon>
        <taxon>Nitrospirota</taxon>
        <taxon>Nitrospiria</taxon>
        <taxon>Nitrospirales</taxon>
        <taxon>Nitrospiraceae</taxon>
        <taxon>Nitrospira</taxon>
    </lineage>
</organism>
<dbReference type="InterPro" id="IPR015943">
    <property type="entry name" value="WD40/YVTN_repeat-like_dom_sf"/>
</dbReference>
<dbReference type="SUPFAM" id="SSF50939">
    <property type="entry name" value="Sialidases"/>
    <property type="match status" value="2"/>
</dbReference>
<dbReference type="InterPro" id="IPR036278">
    <property type="entry name" value="Sialidase_sf"/>
</dbReference>
<protein>
    <recommendedName>
        <fullName evidence="4">Photosynthesis system II assembly factor Ycf48/Hcf136-like domain-containing protein</fullName>
    </recommendedName>
</protein>
<keyword evidence="3" id="KW-1185">Reference proteome</keyword>
<dbReference type="PANTHER" id="PTHR43739:SF5">
    <property type="entry name" value="EXO-ALPHA-SIALIDASE"/>
    <property type="match status" value="1"/>
</dbReference>
<dbReference type="KEGG" id="nall:PP769_15710"/>
<keyword evidence="1" id="KW-0812">Transmembrane</keyword>
<keyword evidence="1" id="KW-1133">Transmembrane helix</keyword>
<evidence type="ECO:0000256" key="1">
    <source>
        <dbReference type="SAM" id="Phobius"/>
    </source>
</evidence>
<dbReference type="PANTHER" id="PTHR43739">
    <property type="entry name" value="XYLOGLUCANASE (EUROFUNG)"/>
    <property type="match status" value="1"/>
</dbReference>
<sequence length="380" mass="41555">MQQKVKRISPVHQSTRMPRPLWNCLVGTVASFWLMGFSGIGESHSLTSPLFSVSNIPSLHPDDSQNTQKGFSPSIQTLVVTPDGVVYAGSFGMGLFRSQDKGKSWEPLNRGLTDPFLLCLAVIPGKHIYAGTMRGGIYRLELKGTTWESIGTGLHESEVKSFLVHQDVVYAGTGTGVYRWVEAEKQWVTVGAGLDRILVPGLAIMDDGKLLAATSGKGLFHLETQQSSPSTWVDSQSIFVDPRERLPHRYLRVIAVNEAQHIFLGTQDGGIFTSTDRGHSWSSLSRNLPNDSIRSIVPDQKDVIVATGNGIFRWKNDQQKWMDMNTGLTNLAIQSLTISNAGELYAGTSSGAFRSQDGGAHWTNISQGLGIQLVPKGPYE</sequence>
<dbReference type="RefSeq" id="WP_312641831.1">
    <property type="nucleotide sequence ID" value="NZ_CP116967.1"/>
</dbReference>
<accession>A0AA96G8K6</accession>
<evidence type="ECO:0000313" key="3">
    <source>
        <dbReference type="Proteomes" id="UP001302719"/>
    </source>
</evidence>
<reference evidence="2 3" key="1">
    <citation type="submission" date="2023-01" db="EMBL/GenBank/DDBJ databases">
        <title>Cultivation and genomic characterization of new, ubiquitous marine nitrite-oxidizing bacteria from the Nitrospirales.</title>
        <authorList>
            <person name="Mueller A.J."/>
            <person name="Daebeler A."/>
            <person name="Herbold C.W."/>
            <person name="Kirkegaard R.H."/>
            <person name="Daims H."/>
        </authorList>
    </citation>
    <scope>NUCLEOTIDE SEQUENCE [LARGE SCALE GENOMIC DNA]</scope>
    <source>
        <strain evidence="2 3">VA</strain>
    </source>
</reference>
<evidence type="ECO:0008006" key="4">
    <source>
        <dbReference type="Google" id="ProtNLM"/>
    </source>
</evidence>
<dbReference type="InterPro" id="IPR052025">
    <property type="entry name" value="Xyloglucanase_GH74"/>
</dbReference>